<dbReference type="Gene3D" id="3.30.70.270">
    <property type="match status" value="1"/>
</dbReference>
<dbReference type="Proteomes" id="UP000242258">
    <property type="component" value="Unassembled WGS sequence"/>
</dbReference>
<dbReference type="InterPro" id="IPR000160">
    <property type="entry name" value="GGDEF_dom"/>
</dbReference>
<dbReference type="PANTHER" id="PTHR46663">
    <property type="entry name" value="DIGUANYLATE CYCLASE DGCT-RELATED"/>
    <property type="match status" value="1"/>
</dbReference>
<dbReference type="GO" id="GO:0003824">
    <property type="term" value="F:catalytic activity"/>
    <property type="evidence" value="ECO:0007669"/>
    <property type="project" value="UniProtKB-ARBA"/>
</dbReference>
<feature type="domain" description="GGDEF" evidence="2">
    <location>
        <begin position="111"/>
        <end position="248"/>
    </location>
</feature>
<dbReference type="PROSITE" id="PS50887">
    <property type="entry name" value="GGDEF"/>
    <property type="match status" value="1"/>
</dbReference>
<dbReference type="RefSeq" id="WP_070050469.1">
    <property type="nucleotide sequence ID" value="NZ_CBCSDO010000002.1"/>
</dbReference>
<reference evidence="4" key="1">
    <citation type="submission" date="2016-09" db="EMBL/GenBank/DDBJ databases">
        <authorList>
            <person name="Wan X."/>
            <person name="Hou S."/>
        </authorList>
    </citation>
    <scope>NUCLEOTIDE SEQUENCE [LARGE SCALE GENOMIC DNA]</scope>
    <source>
        <strain evidence="4">KH87</strain>
    </source>
</reference>
<keyword evidence="4" id="KW-1185">Reference proteome</keyword>
<dbReference type="InterPro" id="IPR043128">
    <property type="entry name" value="Rev_trsase/Diguanyl_cyclase"/>
</dbReference>
<organism evidence="3 4">
    <name type="scientific">Rheinheimera salexigens</name>
    <dbReference type="NCBI Taxonomy" id="1628148"/>
    <lineage>
        <taxon>Bacteria</taxon>
        <taxon>Pseudomonadati</taxon>
        <taxon>Pseudomonadota</taxon>
        <taxon>Gammaproteobacteria</taxon>
        <taxon>Chromatiales</taxon>
        <taxon>Chromatiaceae</taxon>
        <taxon>Rheinheimera</taxon>
    </lineage>
</organism>
<evidence type="ECO:0000313" key="4">
    <source>
        <dbReference type="Proteomes" id="UP000242258"/>
    </source>
</evidence>
<dbReference type="NCBIfam" id="TIGR00254">
    <property type="entry name" value="GGDEF"/>
    <property type="match status" value="1"/>
</dbReference>
<dbReference type="EMBL" id="MKEK01000001">
    <property type="protein sequence ID" value="OEY70840.1"/>
    <property type="molecule type" value="Genomic_DNA"/>
</dbReference>
<evidence type="ECO:0000256" key="1">
    <source>
        <dbReference type="ARBA" id="ARBA00001946"/>
    </source>
</evidence>
<evidence type="ECO:0000259" key="2">
    <source>
        <dbReference type="PROSITE" id="PS50887"/>
    </source>
</evidence>
<name>A0A1E7Q9M6_9GAMM</name>
<dbReference type="OrthoDB" id="5623169at2"/>
<protein>
    <recommendedName>
        <fullName evidence="2">GGDEF domain-containing protein</fullName>
    </recommendedName>
</protein>
<dbReference type="InterPro" id="IPR029787">
    <property type="entry name" value="Nucleotide_cyclase"/>
</dbReference>
<sequence>MIKPHYANSDQLQNTVWQVLFNELSADMVQMRCEVLLQQHIWFQQQQQLLANNQFLLDSLLQMELKDSFSQAQLLQLKQDYQHDALTQALTRTIMLDRINHAISVAKRQHSQFALLFIDLDKFKPVNDQYGHAAGDAILQQVSQRLTSAIRASDSISRHGGDEFLLLLTDIKCRQDVATFALKLLHNLTQPYQVADSRILLSASIGIALYPEHSPTTSSKHSEVAKSLISYADAAMYRAKQQGGAAIC</sequence>
<dbReference type="CDD" id="cd01949">
    <property type="entry name" value="GGDEF"/>
    <property type="match status" value="1"/>
</dbReference>
<comment type="caution">
    <text evidence="3">The sequence shown here is derived from an EMBL/GenBank/DDBJ whole genome shotgun (WGS) entry which is preliminary data.</text>
</comment>
<dbReference type="Pfam" id="PF00990">
    <property type="entry name" value="GGDEF"/>
    <property type="match status" value="1"/>
</dbReference>
<dbReference type="PANTHER" id="PTHR46663:SF2">
    <property type="entry name" value="GGDEF DOMAIN-CONTAINING PROTEIN"/>
    <property type="match status" value="1"/>
</dbReference>
<dbReference type="FunFam" id="3.30.70.270:FF:000001">
    <property type="entry name" value="Diguanylate cyclase domain protein"/>
    <property type="match status" value="1"/>
</dbReference>
<comment type="cofactor">
    <cofactor evidence="1">
        <name>Mg(2+)</name>
        <dbReference type="ChEBI" id="CHEBI:18420"/>
    </cofactor>
</comment>
<evidence type="ECO:0000313" key="3">
    <source>
        <dbReference type="EMBL" id="OEY70840.1"/>
    </source>
</evidence>
<dbReference type="SUPFAM" id="SSF55073">
    <property type="entry name" value="Nucleotide cyclase"/>
    <property type="match status" value="1"/>
</dbReference>
<accession>A0A1E7Q9M6</accession>
<proteinExistence type="predicted"/>
<dbReference type="STRING" id="1628148.BI198_15710"/>
<dbReference type="SMART" id="SM00267">
    <property type="entry name" value="GGDEF"/>
    <property type="match status" value="1"/>
</dbReference>
<gene>
    <name evidence="3" type="ORF">BI198_15710</name>
</gene>
<dbReference type="AlphaFoldDB" id="A0A1E7Q9M6"/>
<dbReference type="InterPro" id="IPR052163">
    <property type="entry name" value="DGC-Regulatory_Protein"/>
</dbReference>